<feature type="domain" description="BTB" evidence="1">
    <location>
        <begin position="48"/>
        <end position="115"/>
    </location>
</feature>
<accession>A0AAD7ISV5</accession>
<dbReference type="Gene3D" id="3.30.710.10">
    <property type="entry name" value="Potassium Channel Kv1.1, Chain A"/>
    <property type="match status" value="1"/>
</dbReference>
<keyword evidence="3" id="KW-1185">Reference proteome</keyword>
<name>A0AAD7ISV5_9AGAR</name>
<proteinExistence type="predicted"/>
<evidence type="ECO:0000313" key="3">
    <source>
        <dbReference type="Proteomes" id="UP001215280"/>
    </source>
</evidence>
<dbReference type="Pfam" id="PF00651">
    <property type="entry name" value="BTB"/>
    <property type="match status" value="1"/>
</dbReference>
<reference evidence="2" key="1">
    <citation type="submission" date="2023-03" db="EMBL/GenBank/DDBJ databases">
        <title>Massive genome expansion in bonnet fungi (Mycena s.s.) driven by repeated elements and novel gene families across ecological guilds.</title>
        <authorList>
            <consortium name="Lawrence Berkeley National Laboratory"/>
            <person name="Harder C.B."/>
            <person name="Miyauchi S."/>
            <person name="Viragh M."/>
            <person name="Kuo A."/>
            <person name="Thoen E."/>
            <person name="Andreopoulos B."/>
            <person name="Lu D."/>
            <person name="Skrede I."/>
            <person name="Drula E."/>
            <person name="Henrissat B."/>
            <person name="Morin E."/>
            <person name="Kohler A."/>
            <person name="Barry K."/>
            <person name="LaButti K."/>
            <person name="Morin E."/>
            <person name="Salamov A."/>
            <person name="Lipzen A."/>
            <person name="Mereny Z."/>
            <person name="Hegedus B."/>
            <person name="Baldrian P."/>
            <person name="Stursova M."/>
            <person name="Weitz H."/>
            <person name="Taylor A."/>
            <person name="Grigoriev I.V."/>
            <person name="Nagy L.G."/>
            <person name="Martin F."/>
            <person name="Kauserud H."/>
        </authorList>
    </citation>
    <scope>NUCLEOTIDE SEQUENCE</scope>
    <source>
        <strain evidence="2">CBHHK188m</strain>
    </source>
</reference>
<evidence type="ECO:0000259" key="1">
    <source>
        <dbReference type="PROSITE" id="PS50097"/>
    </source>
</evidence>
<dbReference type="EMBL" id="JARJLG010000084">
    <property type="protein sequence ID" value="KAJ7749833.1"/>
    <property type="molecule type" value="Genomic_DNA"/>
</dbReference>
<organism evidence="2 3">
    <name type="scientific">Mycena maculata</name>
    <dbReference type="NCBI Taxonomy" id="230809"/>
    <lineage>
        <taxon>Eukaryota</taxon>
        <taxon>Fungi</taxon>
        <taxon>Dikarya</taxon>
        <taxon>Basidiomycota</taxon>
        <taxon>Agaricomycotina</taxon>
        <taxon>Agaricomycetes</taxon>
        <taxon>Agaricomycetidae</taxon>
        <taxon>Agaricales</taxon>
        <taxon>Marasmiineae</taxon>
        <taxon>Mycenaceae</taxon>
        <taxon>Mycena</taxon>
    </lineage>
</organism>
<gene>
    <name evidence="2" type="ORF">DFH07DRAFT_1034800</name>
</gene>
<evidence type="ECO:0000313" key="2">
    <source>
        <dbReference type="EMBL" id="KAJ7749833.1"/>
    </source>
</evidence>
<dbReference type="InterPro" id="IPR011333">
    <property type="entry name" value="SKP1/BTB/POZ_sf"/>
</dbReference>
<dbReference type="AlphaFoldDB" id="A0AAD7ISV5"/>
<comment type="caution">
    <text evidence="2">The sequence shown here is derived from an EMBL/GenBank/DDBJ whole genome shotgun (WGS) entry which is preliminary data.</text>
</comment>
<dbReference type="InterPro" id="IPR000210">
    <property type="entry name" value="BTB/POZ_dom"/>
</dbReference>
<dbReference type="Proteomes" id="UP001215280">
    <property type="component" value="Unassembled WGS sequence"/>
</dbReference>
<sequence length="324" mass="36421">MSQSDSEHATTAASGNVVRHPVFYFGDGSAIFGLKSQISRGEPIVMLYKLHSSVLGSRSAFFASMFSLPRGPDASSQVLSEGQVDENPIGLPMISQFDFDNLLTYFYKGPSEHPTTNEFLVSVLSLSTFFEIKDGRTHAISQLTRPGNTFPPALQFQLARCYRVDHWIEPAFRKLVEMPIENLDMYQMEQIGPHGFFQLVQTKERLLHVRRQLAFHIPPVVLDGDCTTPAYCTHAWACEWKEKVPRMLHHPDVPCDAVSLLRALETATIHELCKPCQKLSVTWLWGKGWSTDEEKEIEDGIAELMTLQTGGPVRAKTEESEPIP</sequence>
<protein>
    <recommendedName>
        <fullName evidence="1">BTB domain-containing protein</fullName>
    </recommendedName>
</protein>
<dbReference type="CDD" id="cd18186">
    <property type="entry name" value="BTB_POZ_ZBTB_KLHL-like"/>
    <property type="match status" value="1"/>
</dbReference>
<dbReference type="PROSITE" id="PS50097">
    <property type="entry name" value="BTB"/>
    <property type="match status" value="1"/>
</dbReference>